<proteinExistence type="predicted"/>
<keyword evidence="2" id="KW-1185">Reference proteome</keyword>
<evidence type="ECO:0000313" key="1">
    <source>
        <dbReference type="EMBL" id="MFC4231815.1"/>
    </source>
</evidence>
<reference evidence="2" key="1">
    <citation type="journal article" date="2019" name="Int. J. Syst. Evol. Microbiol.">
        <title>The Global Catalogue of Microorganisms (GCM) 10K type strain sequencing project: providing services to taxonomists for standard genome sequencing and annotation.</title>
        <authorList>
            <consortium name="The Broad Institute Genomics Platform"/>
            <consortium name="The Broad Institute Genome Sequencing Center for Infectious Disease"/>
            <person name="Wu L."/>
            <person name="Ma J."/>
        </authorList>
    </citation>
    <scope>NUCLEOTIDE SEQUENCE [LARGE SCALE GENOMIC DNA]</scope>
    <source>
        <strain evidence="2">CECT 8010</strain>
    </source>
</reference>
<name>A0ABV8PX58_9BACT</name>
<gene>
    <name evidence="1" type="ORF">ACFOW1_07930</name>
</gene>
<comment type="caution">
    <text evidence="1">The sequence shown here is derived from an EMBL/GenBank/DDBJ whole genome shotgun (WGS) entry which is preliminary data.</text>
</comment>
<sequence>MNNKFGNIELPDFVLVDFFRDNLVIVNDIVGPPNTQVVAASQSMPADTTISPAIKKTSLPVPKKWFLGDNQKHIVILVNDIESVYLRDEWLQFLSNILGACKLNLGDVAIVNHANNSMLFADFQQQLAPKHFILFDVATQQIQLPFTMPFYQLQQFGSTQFLLAPSLALMLGNTDAVKMEKSRLWLSLKKMFNI</sequence>
<organism evidence="1 2">
    <name type="scientific">Parasediminibacterium paludis</name>
    <dbReference type="NCBI Taxonomy" id="908966"/>
    <lineage>
        <taxon>Bacteria</taxon>
        <taxon>Pseudomonadati</taxon>
        <taxon>Bacteroidota</taxon>
        <taxon>Chitinophagia</taxon>
        <taxon>Chitinophagales</taxon>
        <taxon>Chitinophagaceae</taxon>
        <taxon>Parasediminibacterium</taxon>
    </lineage>
</organism>
<evidence type="ECO:0000313" key="2">
    <source>
        <dbReference type="Proteomes" id="UP001595906"/>
    </source>
</evidence>
<dbReference type="EMBL" id="JBHSDC010000012">
    <property type="protein sequence ID" value="MFC4231815.1"/>
    <property type="molecule type" value="Genomic_DNA"/>
</dbReference>
<accession>A0ABV8PX58</accession>
<dbReference type="Proteomes" id="UP001595906">
    <property type="component" value="Unassembled WGS sequence"/>
</dbReference>
<dbReference type="RefSeq" id="WP_379013413.1">
    <property type="nucleotide sequence ID" value="NZ_JBHSDC010000012.1"/>
</dbReference>
<protein>
    <submittedName>
        <fullName evidence="1">Uncharacterized protein</fullName>
    </submittedName>
</protein>